<evidence type="ECO:0008006" key="5">
    <source>
        <dbReference type="Google" id="ProtNLM"/>
    </source>
</evidence>
<sequence>MHFENHFKIGDKIEIEIEQQFGDPRLLKSQLLEVSECKSVYFISLPTEKGRLIPISEGKKVTLYYSIHSKGTYSFQAVVEERKRTPIPHMKVRQIDKTIKTQRRNYYRLNVLLPVEVYDMERNPVANGNTLDISGGGIRLFISKRLDEGEEYYFAITLDGKRFLSKGKVLRRSIPNFELPDEYEAAIKFTMITEEDRNMIIKYIFKQQRILRQKGLI</sequence>
<dbReference type="InterPro" id="IPR009875">
    <property type="entry name" value="PilZ_domain"/>
</dbReference>
<organism evidence="3 4">
    <name type="scientific">Peptoclostridium acidaminophilum DSM 3953</name>
    <dbReference type="NCBI Taxonomy" id="1286171"/>
    <lineage>
        <taxon>Bacteria</taxon>
        <taxon>Bacillati</taxon>
        <taxon>Bacillota</taxon>
        <taxon>Clostridia</taxon>
        <taxon>Peptostreptococcales</taxon>
        <taxon>Peptoclostridiaceae</taxon>
        <taxon>Peptoclostridium</taxon>
    </lineage>
</organism>
<dbReference type="KEGG" id="eac:EAL2_c13450"/>
<evidence type="ECO:0000259" key="1">
    <source>
        <dbReference type="Pfam" id="PF07238"/>
    </source>
</evidence>
<evidence type="ECO:0000259" key="2">
    <source>
        <dbReference type="Pfam" id="PF12945"/>
    </source>
</evidence>
<reference evidence="3 4" key="1">
    <citation type="journal article" date="2014" name="Genome Announc.">
        <title>Complete Genome Sequence of Amino Acid-Utilizing Eubacterium acidaminophilum al-2 (DSM 3953).</title>
        <authorList>
            <person name="Poehlein A."/>
            <person name="Andreesen J.R."/>
            <person name="Daniel R."/>
        </authorList>
    </citation>
    <scope>NUCLEOTIDE SEQUENCE [LARGE SCALE GENOMIC DNA]</scope>
    <source>
        <strain evidence="3 4">DSM 3953</strain>
    </source>
</reference>
<dbReference type="AlphaFoldDB" id="W8T715"/>
<evidence type="ECO:0000313" key="4">
    <source>
        <dbReference type="Proteomes" id="UP000019591"/>
    </source>
</evidence>
<accession>W8T715</accession>
<proteinExistence type="predicted"/>
<feature type="domain" description="Type III secretion system flagellar brake protein YcgR PilZN" evidence="2">
    <location>
        <begin position="8"/>
        <end position="92"/>
    </location>
</feature>
<dbReference type="RefSeq" id="WP_025435625.1">
    <property type="nucleotide sequence ID" value="NZ_CP007452.1"/>
</dbReference>
<dbReference type="OrthoDB" id="9783080at2"/>
<protein>
    <recommendedName>
        <fullName evidence="5">Type IV pilus assembly PilZ</fullName>
    </recommendedName>
</protein>
<dbReference type="GO" id="GO:0035438">
    <property type="term" value="F:cyclic-di-GMP binding"/>
    <property type="evidence" value="ECO:0007669"/>
    <property type="project" value="InterPro"/>
</dbReference>
<dbReference type="EMBL" id="CP007452">
    <property type="protein sequence ID" value="AHM56640.1"/>
    <property type="molecule type" value="Genomic_DNA"/>
</dbReference>
<dbReference type="Proteomes" id="UP000019591">
    <property type="component" value="Chromosome"/>
</dbReference>
<dbReference type="Pfam" id="PF07238">
    <property type="entry name" value="PilZ"/>
    <property type="match status" value="1"/>
</dbReference>
<dbReference type="eggNOG" id="COG5581">
    <property type="taxonomic scope" value="Bacteria"/>
</dbReference>
<dbReference type="InterPro" id="IPR009926">
    <property type="entry name" value="T3SS_YcgR_PilZN"/>
</dbReference>
<evidence type="ECO:0000313" key="3">
    <source>
        <dbReference type="EMBL" id="AHM56640.1"/>
    </source>
</evidence>
<keyword evidence="4" id="KW-1185">Reference proteome</keyword>
<dbReference type="STRING" id="1286171.EAL2_c13450"/>
<gene>
    <name evidence="3" type="ORF">EAL2_c13450</name>
</gene>
<dbReference type="HOGENOM" id="CLU_086342_1_0_9"/>
<dbReference type="PATRIC" id="fig|1286171.3.peg.1295"/>
<dbReference type="Gene3D" id="2.40.10.220">
    <property type="entry name" value="predicted glycosyltransferase like domains"/>
    <property type="match status" value="1"/>
</dbReference>
<dbReference type="Pfam" id="PF12945">
    <property type="entry name" value="PilZNR"/>
    <property type="match status" value="1"/>
</dbReference>
<feature type="domain" description="PilZ" evidence="1">
    <location>
        <begin position="102"/>
        <end position="205"/>
    </location>
</feature>
<name>W8T715_PEPAC</name>